<reference evidence="1" key="1">
    <citation type="submission" date="2022-04" db="EMBL/GenBank/DDBJ databases">
        <title>Genome of the entomopathogenic fungus Entomophthora muscae.</title>
        <authorList>
            <person name="Elya C."/>
            <person name="Lovett B.R."/>
            <person name="Lee E."/>
            <person name="Macias A.M."/>
            <person name="Hajek A.E."/>
            <person name="De Bivort B.L."/>
            <person name="Kasson M.T."/>
            <person name="De Fine Licht H.H."/>
            <person name="Stajich J.E."/>
        </authorList>
    </citation>
    <scope>NUCLEOTIDE SEQUENCE</scope>
    <source>
        <strain evidence="1">Berkeley</strain>
    </source>
</reference>
<dbReference type="EMBL" id="QTSX02002206">
    <property type="protein sequence ID" value="KAJ9077314.1"/>
    <property type="molecule type" value="Genomic_DNA"/>
</dbReference>
<protein>
    <submittedName>
        <fullName evidence="1">Uncharacterized protein</fullName>
    </submittedName>
</protein>
<comment type="caution">
    <text evidence="1">The sequence shown here is derived from an EMBL/GenBank/DDBJ whole genome shotgun (WGS) entry which is preliminary data.</text>
</comment>
<evidence type="ECO:0000313" key="2">
    <source>
        <dbReference type="Proteomes" id="UP001165960"/>
    </source>
</evidence>
<organism evidence="1 2">
    <name type="scientific">Entomophthora muscae</name>
    <dbReference type="NCBI Taxonomy" id="34485"/>
    <lineage>
        <taxon>Eukaryota</taxon>
        <taxon>Fungi</taxon>
        <taxon>Fungi incertae sedis</taxon>
        <taxon>Zoopagomycota</taxon>
        <taxon>Entomophthoromycotina</taxon>
        <taxon>Entomophthoromycetes</taxon>
        <taxon>Entomophthorales</taxon>
        <taxon>Entomophthoraceae</taxon>
        <taxon>Entomophthora</taxon>
    </lineage>
</organism>
<evidence type="ECO:0000313" key="1">
    <source>
        <dbReference type="EMBL" id="KAJ9077314.1"/>
    </source>
</evidence>
<dbReference type="Proteomes" id="UP001165960">
    <property type="component" value="Unassembled WGS sequence"/>
</dbReference>
<proteinExistence type="predicted"/>
<keyword evidence="2" id="KW-1185">Reference proteome</keyword>
<accession>A0ACC2TRQ7</accession>
<gene>
    <name evidence="1" type="ORF">DSO57_1017952</name>
</gene>
<sequence>MDCSCYWGLLNEDFDFLYISKNMREVGTQIGYCFIRSSLFQIIEPTCIPKFKRDLETFKSIAGFNGVAIRIKARNFWTGYHQELDKGYSQTGPPTPTYITYSATMQVISPAVILALFHVDEDSLRRRNIHYSVRCFQHYDQEEINIIHASLENNLTSARRLPPLSSLHTSSTTPSILSPSSPGFPPFQYESRSLLIYDSHAPQILLAWPPENFSRLTRQGALPSPVLGHNVLFDPRDSSRFLSAIASQFHENRLHVRIPFGSEFVAPTGVKTEQILYTIGNITLACSQLVTSDRSSSQQNQLYPSKSMSFPRESFSQENHPFGIHRKISAPVLSSHDYTPSSRLGNPMLAKKRSTEMFSRHSYGLSRPKSSGVLVPLRDQENIAMPRKSFSNESFRKQDQTQTPAKTGSRLFSLFPSRPLGLNFSTRFWRGSGNVKPELSEPVGAENATVLPSISQLCPQSFSGQDREPESPNTSLPGISQLLSSDNGPPCSPKGHGFPLSSRPI</sequence>
<name>A0ACC2TRQ7_9FUNG</name>